<sequence>MFPEYRLDHFSNISRYLRPLYRLLSESRPIEAAFFEDFTGKGEPSRYKLPRVLLSTDETSHPRERQAWR</sequence>
<accession>A0A2K9Z6K5</accession>
<proteinExistence type="predicted"/>
<protein>
    <submittedName>
        <fullName evidence="1">Uncharacterized protein</fullName>
    </submittedName>
</protein>
<organism evidence="1 2">
    <name type="scientific">Rhizobium leguminosarum</name>
    <dbReference type="NCBI Taxonomy" id="384"/>
    <lineage>
        <taxon>Bacteria</taxon>
        <taxon>Pseudomonadati</taxon>
        <taxon>Pseudomonadota</taxon>
        <taxon>Alphaproteobacteria</taxon>
        <taxon>Hyphomicrobiales</taxon>
        <taxon>Rhizobiaceae</taxon>
        <taxon>Rhizobium/Agrobacterium group</taxon>
        <taxon>Rhizobium</taxon>
    </lineage>
</organism>
<dbReference type="EMBL" id="CP025012">
    <property type="protein sequence ID" value="AUW43862.1"/>
    <property type="molecule type" value="Genomic_DNA"/>
</dbReference>
<dbReference type="AlphaFoldDB" id="A0A2K9Z6K5"/>
<gene>
    <name evidence="1" type="ORF">CUJ84_Chr003526</name>
</gene>
<dbReference type="Proteomes" id="UP000238523">
    <property type="component" value="Chromosome"/>
</dbReference>
<name>A0A2K9Z6K5_RHILE</name>
<reference evidence="1 2" key="1">
    <citation type="submission" date="2017-11" db="EMBL/GenBank/DDBJ databases">
        <title>Complete genome of Rhizobium leguminosarum Norway, an ineffective micro-symbiont.</title>
        <authorList>
            <person name="Hoffrichter A."/>
            <person name="Liang J."/>
            <person name="Brachmann A."/>
            <person name="Marin M."/>
        </authorList>
    </citation>
    <scope>NUCLEOTIDE SEQUENCE [LARGE SCALE GENOMIC DNA]</scope>
    <source>
        <strain evidence="1 2">Norway</strain>
    </source>
</reference>
<evidence type="ECO:0000313" key="2">
    <source>
        <dbReference type="Proteomes" id="UP000238523"/>
    </source>
</evidence>
<evidence type="ECO:0000313" key="1">
    <source>
        <dbReference type="EMBL" id="AUW43862.1"/>
    </source>
</evidence>